<sequence length="181" mass="19958">MAAKRSESEGSSNYGGRRGQQLRWLRLRLQCDFVAAGGVGCSKDVAAIGGRRGSGVHGCCRGGQRRYGARDRCWPLQRKIAAGSFFAARIAAGCDHGGWQREVAVGSVVQREMRAAVEGIREWTKVRKRDFGSRIDGSKGLIGIGGGMLRIGAGCRRLRFYAVLWLIWVWFRLRFGRVLGL</sequence>
<evidence type="ECO:0000313" key="1">
    <source>
        <dbReference type="EMBL" id="RRT59890.1"/>
    </source>
</evidence>
<gene>
    <name evidence="1" type="ORF">B296_00027434</name>
</gene>
<organism evidence="1 2">
    <name type="scientific">Ensete ventricosum</name>
    <name type="common">Abyssinian banana</name>
    <name type="synonym">Musa ensete</name>
    <dbReference type="NCBI Taxonomy" id="4639"/>
    <lineage>
        <taxon>Eukaryota</taxon>
        <taxon>Viridiplantae</taxon>
        <taxon>Streptophyta</taxon>
        <taxon>Embryophyta</taxon>
        <taxon>Tracheophyta</taxon>
        <taxon>Spermatophyta</taxon>
        <taxon>Magnoliopsida</taxon>
        <taxon>Liliopsida</taxon>
        <taxon>Zingiberales</taxon>
        <taxon>Musaceae</taxon>
        <taxon>Ensete</taxon>
    </lineage>
</organism>
<protein>
    <submittedName>
        <fullName evidence="1">Uncharacterized protein</fullName>
    </submittedName>
</protein>
<proteinExistence type="predicted"/>
<dbReference type="Proteomes" id="UP000287651">
    <property type="component" value="Unassembled WGS sequence"/>
</dbReference>
<evidence type="ECO:0000313" key="2">
    <source>
        <dbReference type="Proteomes" id="UP000287651"/>
    </source>
</evidence>
<dbReference type="EMBL" id="AMZH03008022">
    <property type="protein sequence ID" value="RRT59890.1"/>
    <property type="molecule type" value="Genomic_DNA"/>
</dbReference>
<name>A0A426Z7C8_ENSVE</name>
<accession>A0A426Z7C8</accession>
<dbReference type="AlphaFoldDB" id="A0A426Z7C8"/>
<reference evidence="1 2" key="1">
    <citation type="journal article" date="2014" name="Agronomy (Basel)">
        <title>A Draft Genome Sequence for Ensete ventricosum, the Drought-Tolerant Tree Against Hunger.</title>
        <authorList>
            <person name="Harrison J."/>
            <person name="Moore K.A."/>
            <person name="Paszkiewicz K."/>
            <person name="Jones T."/>
            <person name="Grant M."/>
            <person name="Ambacheew D."/>
            <person name="Muzemil S."/>
            <person name="Studholme D.J."/>
        </authorList>
    </citation>
    <scope>NUCLEOTIDE SEQUENCE [LARGE SCALE GENOMIC DNA]</scope>
</reference>
<comment type="caution">
    <text evidence="1">The sequence shown here is derived from an EMBL/GenBank/DDBJ whole genome shotgun (WGS) entry which is preliminary data.</text>
</comment>